<dbReference type="PANTHER" id="PTHR28570">
    <property type="entry name" value="ASPARTYL AMINOPEPTIDASE"/>
    <property type="match status" value="1"/>
</dbReference>
<dbReference type="EMBL" id="CP006939">
    <property type="protein sequence ID" value="AHC15320.1"/>
    <property type="molecule type" value="Genomic_DNA"/>
</dbReference>
<dbReference type="GO" id="GO:0008237">
    <property type="term" value="F:metallopeptidase activity"/>
    <property type="evidence" value="ECO:0007669"/>
    <property type="project" value="UniProtKB-KW"/>
</dbReference>
<dbReference type="PANTHER" id="PTHR28570:SF3">
    <property type="entry name" value="ASPARTYL AMINOPEPTIDASE"/>
    <property type="match status" value="1"/>
</dbReference>
<evidence type="ECO:0000256" key="2">
    <source>
        <dbReference type="ARBA" id="ARBA00008290"/>
    </source>
</evidence>
<reference evidence="11 12" key="1">
    <citation type="journal article" date="2015" name="Stand. Genomic Sci.">
        <title>Complete genome sequence and description of Salinispira pacifica gen. nov., sp. nov., a novel spirochaete isolated form a hypersaline microbial mat.</title>
        <authorList>
            <person name="Ben Hania W."/>
            <person name="Joseph M."/>
            <person name="Schumann P."/>
            <person name="Bunk B."/>
            <person name="Fiebig A."/>
            <person name="Sproer C."/>
            <person name="Klenk H.P."/>
            <person name="Fardeau M.L."/>
            <person name="Spring S."/>
        </authorList>
    </citation>
    <scope>NUCLEOTIDE SEQUENCE [LARGE SCALE GENOMIC DNA]</scope>
    <source>
        <strain evidence="11 12">L21-RPul-D2</strain>
    </source>
</reference>
<dbReference type="Pfam" id="PF02127">
    <property type="entry name" value="Peptidase_M18"/>
    <property type="match status" value="1"/>
</dbReference>
<dbReference type="KEGG" id="slr:L21SP2_1949"/>
<dbReference type="AlphaFoldDB" id="V5WI65"/>
<name>V5WI65_9SPIO</name>
<gene>
    <name evidence="11" type="ORF">L21SP2_1949</name>
</gene>
<dbReference type="Gene3D" id="2.30.250.10">
    <property type="entry name" value="Aminopeptidase i, Domain 2"/>
    <property type="match status" value="1"/>
</dbReference>
<organism evidence="11 12">
    <name type="scientific">Salinispira pacifica</name>
    <dbReference type="NCBI Taxonomy" id="1307761"/>
    <lineage>
        <taxon>Bacteria</taxon>
        <taxon>Pseudomonadati</taxon>
        <taxon>Spirochaetota</taxon>
        <taxon>Spirochaetia</taxon>
        <taxon>Spirochaetales</taxon>
        <taxon>Spirochaetaceae</taxon>
        <taxon>Salinispira</taxon>
    </lineage>
</organism>
<evidence type="ECO:0000256" key="6">
    <source>
        <dbReference type="ARBA" id="ARBA00022801"/>
    </source>
</evidence>
<dbReference type="Proteomes" id="UP000018680">
    <property type="component" value="Chromosome"/>
</dbReference>
<dbReference type="SUPFAM" id="SSF53187">
    <property type="entry name" value="Zn-dependent exopeptidases"/>
    <property type="match status" value="1"/>
</dbReference>
<protein>
    <recommendedName>
        <fullName evidence="10">M18 family aminopeptidase</fullName>
        <ecNumber evidence="10">3.4.11.-</ecNumber>
    </recommendedName>
</protein>
<evidence type="ECO:0000256" key="5">
    <source>
        <dbReference type="ARBA" id="ARBA00022723"/>
    </source>
</evidence>
<dbReference type="GO" id="GO:0008270">
    <property type="term" value="F:zinc ion binding"/>
    <property type="evidence" value="ECO:0007669"/>
    <property type="project" value="InterPro"/>
</dbReference>
<accession>V5WI65</accession>
<comment type="cofactor">
    <cofactor evidence="1 10">
        <name>Zn(2+)</name>
        <dbReference type="ChEBI" id="CHEBI:29105"/>
    </cofactor>
</comment>
<keyword evidence="7 9" id="KW-0862">Zinc</keyword>
<comment type="similarity">
    <text evidence="2 9">Belongs to the peptidase M18 family.</text>
</comment>
<keyword evidence="3 9" id="KW-0031">Aminopeptidase</keyword>
<dbReference type="PATRIC" id="fig|1307761.3.peg.1942"/>
<dbReference type="PRINTS" id="PR00932">
    <property type="entry name" value="AMINO1PTASE"/>
</dbReference>
<proteinExistence type="inferred from homology"/>
<keyword evidence="5 9" id="KW-0479">Metal-binding</keyword>
<dbReference type="Gene3D" id="3.40.630.10">
    <property type="entry name" value="Zn peptidases"/>
    <property type="match status" value="1"/>
</dbReference>
<keyword evidence="6 9" id="KW-0378">Hydrolase</keyword>
<dbReference type="GO" id="GO:0005737">
    <property type="term" value="C:cytoplasm"/>
    <property type="evidence" value="ECO:0007669"/>
    <property type="project" value="UniProtKB-ARBA"/>
</dbReference>
<dbReference type="GO" id="GO:0004177">
    <property type="term" value="F:aminopeptidase activity"/>
    <property type="evidence" value="ECO:0007669"/>
    <property type="project" value="UniProtKB-KW"/>
</dbReference>
<dbReference type="SUPFAM" id="SSF101821">
    <property type="entry name" value="Aminopeptidase/glucanase lid domain"/>
    <property type="match status" value="1"/>
</dbReference>
<evidence type="ECO:0000256" key="7">
    <source>
        <dbReference type="ARBA" id="ARBA00022833"/>
    </source>
</evidence>
<keyword evidence="4 9" id="KW-0645">Protease</keyword>
<evidence type="ECO:0000313" key="11">
    <source>
        <dbReference type="EMBL" id="AHC15320.1"/>
    </source>
</evidence>
<dbReference type="InterPro" id="IPR023358">
    <property type="entry name" value="Peptidase_M18_dom2"/>
</dbReference>
<dbReference type="HOGENOM" id="CLU_019532_2_0_12"/>
<dbReference type="STRING" id="1307761.L21SP2_1949"/>
<dbReference type="GO" id="GO:0006508">
    <property type="term" value="P:proteolysis"/>
    <property type="evidence" value="ECO:0007669"/>
    <property type="project" value="UniProtKB-KW"/>
</dbReference>
<dbReference type="InterPro" id="IPR001948">
    <property type="entry name" value="Peptidase_M18"/>
</dbReference>
<evidence type="ECO:0000256" key="4">
    <source>
        <dbReference type="ARBA" id="ARBA00022670"/>
    </source>
</evidence>
<dbReference type="eggNOG" id="COG1362">
    <property type="taxonomic scope" value="Bacteria"/>
</dbReference>
<evidence type="ECO:0000256" key="10">
    <source>
        <dbReference type="RuleBase" id="RU004387"/>
    </source>
</evidence>
<dbReference type="RefSeq" id="WP_024268237.1">
    <property type="nucleotide sequence ID" value="NC_023035.1"/>
</dbReference>
<keyword evidence="12" id="KW-1185">Reference proteome</keyword>
<dbReference type="NCBIfam" id="NF002759">
    <property type="entry name" value="PRK02813.1"/>
    <property type="match status" value="1"/>
</dbReference>
<evidence type="ECO:0000256" key="3">
    <source>
        <dbReference type="ARBA" id="ARBA00022438"/>
    </source>
</evidence>
<evidence type="ECO:0000313" key="12">
    <source>
        <dbReference type="Proteomes" id="UP000018680"/>
    </source>
</evidence>
<keyword evidence="8 9" id="KW-0482">Metalloprotease</keyword>
<evidence type="ECO:0000256" key="1">
    <source>
        <dbReference type="ARBA" id="ARBA00001947"/>
    </source>
</evidence>
<evidence type="ECO:0000256" key="9">
    <source>
        <dbReference type="RuleBase" id="RU004386"/>
    </source>
</evidence>
<evidence type="ECO:0000256" key="8">
    <source>
        <dbReference type="ARBA" id="ARBA00023049"/>
    </source>
</evidence>
<sequence>MSDYTPRYTTDELRKLSSALSTYIDSSPTAFHAAEYSALLLEEAGAVRLEEGEPWKLEKGRKYYVVRDGSAVMAFSTGSFTPWQGVSVAGTHLDSPLLKLKGSAFQSNSGRLTAGIEVYGGPVYATWLDRDLKLAGRYVFQGKHGLEARNFVLEQSAAIIPNVAIHMNREINKSLSYNPQTELRALILQNSSSPSEDVKDLLAQEHSLEKDAILDVETFLVPAEQGHYFISEGGDSLFTSGRIDNLAASHAALSAFIELDPSAQSRDAVLCLYNSEEIGSRTRSGAAGRMFESLFTRYLLAAGLSEEERIIARQNSFQISVDAAHALHPNYADKHDPMFRPELNRGVALKRSAAYKYGTDALVASRFIDLMNREKLPLQEMVNRADVPSGSTIGTISMSLSDIPTVDIGIPMLAMHSARETAGLEDQMDSQRLLFSFFRDSVKSLD</sequence>
<dbReference type="EC" id="3.4.11.-" evidence="10"/>